<evidence type="ECO:0000313" key="1">
    <source>
        <dbReference type="EMBL" id="KAK5846437.1"/>
    </source>
</evidence>
<organism evidence="1 2">
    <name type="scientific">Gossypium arboreum</name>
    <name type="common">Tree cotton</name>
    <name type="synonym">Gossypium nanking</name>
    <dbReference type="NCBI Taxonomy" id="29729"/>
    <lineage>
        <taxon>Eukaryota</taxon>
        <taxon>Viridiplantae</taxon>
        <taxon>Streptophyta</taxon>
        <taxon>Embryophyta</taxon>
        <taxon>Tracheophyta</taxon>
        <taxon>Spermatophyta</taxon>
        <taxon>Magnoliopsida</taxon>
        <taxon>eudicotyledons</taxon>
        <taxon>Gunneridae</taxon>
        <taxon>Pentapetalae</taxon>
        <taxon>rosids</taxon>
        <taxon>malvids</taxon>
        <taxon>Malvales</taxon>
        <taxon>Malvaceae</taxon>
        <taxon>Malvoideae</taxon>
        <taxon>Gossypium</taxon>
    </lineage>
</organism>
<evidence type="ECO:0000313" key="2">
    <source>
        <dbReference type="Proteomes" id="UP001358586"/>
    </source>
</evidence>
<sequence length="126" mass="14286">MSRQVKSVIYYDGQIFNTDVRFVFVRAQFVELTFNRTNQLRELELEAVIDSHCSSGNAKMELYVEFVEVDEAGQFSTNVVANEDIRRFQTLISTSKAIISRGMSVTRTLTPGHDIQSIRSISTSVV</sequence>
<proteinExistence type="predicted"/>
<name>A0ABR0R5G2_GOSAR</name>
<dbReference type="EMBL" id="JARKNE010000001">
    <property type="protein sequence ID" value="KAK5846437.1"/>
    <property type="molecule type" value="Genomic_DNA"/>
</dbReference>
<reference evidence="1 2" key="1">
    <citation type="submission" date="2023-03" db="EMBL/GenBank/DDBJ databases">
        <title>WGS of Gossypium arboreum.</title>
        <authorList>
            <person name="Yu D."/>
        </authorList>
    </citation>
    <scope>NUCLEOTIDE SEQUENCE [LARGE SCALE GENOMIC DNA]</scope>
    <source>
        <tissue evidence="1">Leaf</tissue>
    </source>
</reference>
<dbReference type="Proteomes" id="UP001358586">
    <property type="component" value="Chromosome 1"/>
</dbReference>
<protein>
    <submittedName>
        <fullName evidence="1">Uncharacterized protein</fullName>
    </submittedName>
</protein>
<keyword evidence="2" id="KW-1185">Reference proteome</keyword>
<accession>A0ABR0R5G2</accession>
<gene>
    <name evidence="1" type="ORF">PVK06_002725</name>
</gene>
<comment type="caution">
    <text evidence="1">The sequence shown here is derived from an EMBL/GenBank/DDBJ whole genome shotgun (WGS) entry which is preliminary data.</text>
</comment>